<evidence type="ECO:0000256" key="2">
    <source>
        <dbReference type="ARBA" id="ARBA00022801"/>
    </source>
</evidence>
<dbReference type="Pfam" id="PF00293">
    <property type="entry name" value="NUDIX"/>
    <property type="match status" value="1"/>
</dbReference>
<dbReference type="InterPro" id="IPR020084">
    <property type="entry name" value="NUDIX_hydrolase_CS"/>
</dbReference>
<accession>A0A931JB10</accession>
<keyword evidence="5" id="KW-1185">Reference proteome</keyword>
<evidence type="ECO:0000313" key="4">
    <source>
        <dbReference type="EMBL" id="MBH9579315.1"/>
    </source>
</evidence>
<evidence type="ECO:0000313" key="5">
    <source>
        <dbReference type="Proteomes" id="UP000613266"/>
    </source>
</evidence>
<sequence>MSARWKPNVTVAAYIEHEGKLLWVRELTSRDGIRINNAAGHLEADEDPLQAVCREVLEETGRPFRPEAILGFYLSDTRFTDGEPVRFLRIAFVGTVGAVEREQLDEPIIETLLLSAAEIRARPHELRSPLMLRGLDDYEAGRRFPLDLIRVQPEPGRP</sequence>
<dbReference type="InterPro" id="IPR015797">
    <property type="entry name" value="NUDIX_hydrolase-like_dom_sf"/>
</dbReference>
<keyword evidence="2" id="KW-0378">Hydrolase</keyword>
<protein>
    <submittedName>
        <fullName evidence="4">NUDIX domain-containing protein</fullName>
    </submittedName>
</protein>
<dbReference type="SUPFAM" id="SSF55811">
    <property type="entry name" value="Nudix"/>
    <property type="match status" value="1"/>
</dbReference>
<dbReference type="InterPro" id="IPR000086">
    <property type="entry name" value="NUDIX_hydrolase_dom"/>
</dbReference>
<dbReference type="PROSITE" id="PS51462">
    <property type="entry name" value="NUDIX"/>
    <property type="match status" value="1"/>
</dbReference>
<comment type="caution">
    <text evidence="4">The sequence shown here is derived from an EMBL/GenBank/DDBJ whole genome shotgun (WGS) entry which is preliminary data.</text>
</comment>
<dbReference type="AlphaFoldDB" id="A0A931JB10"/>
<proteinExistence type="predicted"/>
<dbReference type="PROSITE" id="PS00893">
    <property type="entry name" value="NUDIX_BOX"/>
    <property type="match status" value="1"/>
</dbReference>
<feature type="domain" description="Nudix hydrolase" evidence="3">
    <location>
        <begin position="4"/>
        <end position="158"/>
    </location>
</feature>
<gene>
    <name evidence="4" type="ORF">I7X39_20660</name>
</gene>
<evidence type="ECO:0000259" key="3">
    <source>
        <dbReference type="PROSITE" id="PS51462"/>
    </source>
</evidence>
<dbReference type="Proteomes" id="UP000613266">
    <property type="component" value="Unassembled WGS sequence"/>
</dbReference>
<dbReference type="RefSeq" id="WP_198113147.1">
    <property type="nucleotide sequence ID" value="NZ_JAEDAK010000021.1"/>
</dbReference>
<name>A0A931JB10_9BURK</name>
<evidence type="ECO:0000256" key="1">
    <source>
        <dbReference type="ARBA" id="ARBA00001946"/>
    </source>
</evidence>
<dbReference type="EMBL" id="JAEDAK010000021">
    <property type="protein sequence ID" value="MBH9579315.1"/>
    <property type="molecule type" value="Genomic_DNA"/>
</dbReference>
<comment type="cofactor">
    <cofactor evidence="1">
        <name>Mg(2+)</name>
        <dbReference type="ChEBI" id="CHEBI:18420"/>
    </cofactor>
</comment>
<dbReference type="Gene3D" id="3.90.79.10">
    <property type="entry name" value="Nucleoside Triphosphate Pyrophosphohydrolase"/>
    <property type="match status" value="1"/>
</dbReference>
<dbReference type="GO" id="GO:0016787">
    <property type="term" value="F:hydrolase activity"/>
    <property type="evidence" value="ECO:0007669"/>
    <property type="project" value="UniProtKB-KW"/>
</dbReference>
<reference evidence="4" key="1">
    <citation type="submission" date="2020-12" db="EMBL/GenBank/DDBJ databases">
        <title>The genome sequence of Inhella sp. 1Y17.</title>
        <authorList>
            <person name="Liu Y."/>
        </authorList>
    </citation>
    <scope>NUCLEOTIDE SEQUENCE</scope>
    <source>
        <strain evidence="4">1Y17</strain>
    </source>
</reference>
<organism evidence="4 5">
    <name type="scientific">Inhella proteolytica</name>
    <dbReference type="NCBI Taxonomy" id="2795029"/>
    <lineage>
        <taxon>Bacteria</taxon>
        <taxon>Pseudomonadati</taxon>
        <taxon>Pseudomonadota</taxon>
        <taxon>Betaproteobacteria</taxon>
        <taxon>Burkholderiales</taxon>
        <taxon>Sphaerotilaceae</taxon>
        <taxon>Inhella</taxon>
    </lineage>
</organism>